<gene>
    <name evidence="2" type="ORF">AWB83_00984</name>
</gene>
<accession>A0A157ZS29</accession>
<name>A0A157ZS29_9BURK</name>
<dbReference type="Pfam" id="PF03625">
    <property type="entry name" value="DUF302"/>
    <property type="match status" value="1"/>
</dbReference>
<dbReference type="SUPFAM" id="SSF103247">
    <property type="entry name" value="TT1751-like"/>
    <property type="match status" value="1"/>
</dbReference>
<reference evidence="2" key="1">
    <citation type="submission" date="2016-01" db="EMBL/GenBank/DDBJ databases">
        <authorList>
            <person name="Peeters C."/>
        </authorList>
    </citation>
    <scope>NUCLEOTIDE SEQUENCE [LARGE SCALE GENOMIC DNA]</scope>
    <source>
        <strain evidence="2">LMG 29326</strain>
    </source>
</reference>
<keyword evidence="3" id="KW-1185">Reference proteome</keyword>
<dbReference type="InterPro" id="IPR005180">
    <property type="entry name" value="DUF302"/>
</dbReference>
<dbReference type="OrthoDB" id="116738at2"/>
<dbReference type="Proteomes" id="UP000054978">
    <property type="component" value="Unassembled WGS sequence"/>
</dbReference>
<organism evidence="2 3">
    <name type="scientific">Caballeronia ptereochthonis</name>
    <dbReference type="NCBI Taxonomy" id="1777144"/>
    <lineage>
        <taxon>Bacteria</taxon>
        <taxon>Pseudomonadati</taxon>
        <taxon>Pseudomonadota</taxon>
        <taxon>Betaproteobacteria</taxon>
        <taxon>Burkholderiales</taxon>
        <taxon>Burkholderiaceae</taxon>
        <taxon>Caballeronia</taxon>
    </lineage>
</organism>
<feature type="domain" description="DUF302" evidence="1">
    <location>
        <begin position="71"/>
        <end position="131"/>
    </location>
</feature>
<evidence type="ECO:0000313" key="3">
    <source>
        <dbReference type="Proteomes" id="UP000054978"/>
    </source>
</evidence>
<comment type="caution">
    <text evidence="2">The sequence shown here is derived from an EMBL/GenBank/DDBJ whole genome shotgun (WGS) entry which is preliminary data.</text>
</comment>
<dbReference type="STRING" id="1777144.AWB83_00984"/>
<dbReference type="AlphaFoldDB" id="A0A157ZS29"/>
<proteinExistence type="predicted"/>
<dbReference type="InterPro" id="IPR035923">
    <property type="entry name" value="TT1751-like_sf"/>
</dbReference>
<dbReference type="CDD" id="cd14797">
    <property type="entry name" value="DUF302"/>
    <property type="match status" value="1"/>
</dbReference>
<protein>
    <recommendedName>
        <fullName evidence="1">DUF302 domain-containing protein</fullName>
    </recommendedName>
</protein>
<dbReference type="EMBL" id="FCOB02000003">
    <property type="protein sequence ID" value="SAK48310.1"/>
    <property type="molecule type" value="Genomic_DNA"/>
</dbReference>
<sequence length="163" mass="17959">MSQPDYLSETISVEHVTIRSHHSFASVKAKLERLVSRIDDGIFTLLRYGETARALKELEALPTLSVFGFRDHGALLGIIGPRRHAIQYDIGNPLTASKMTRHKIAAGLYAPIRVLLSEDADGAVSIEYDRPVSTFGQFNSPDIDTVAQQLDKDLRAVLEQAAS</sequence>
<evidence type="ECO:0000259" key="1">
    <source>
        <dbReference type="Pfam" id="PF03625"/>
    </source>
</evidence>
<dbReference type="RefSeq" id="WP_087043109.1">
    <property type="nucleotide sequence ID" value="NZ_FCOB02000003.1"/>
</dbReference>
<dbReference type="Gene3D" id="3.30.310.70">
    <property type="entry name" value="TT1751-like domain"/>
    <property type="match status" value="1"/>
</dbReference>
<evidence type="ECO:0000313" key="2">
    <source>
        <dbReference type="EMBL" id="SAK48310.1"/>
    </source>
</evidence>